<evidence type="ECO:0000313" key="2">
    <source>
        <dbReference type="EMBL" id="PZR04079.1"/>
    </source>
</evidence>
<proteinExistence type="predicted"/>
<keyword evidence="1" id="KW-0472">Membrane</keyword>
<keyword evidence="1" id="KW-1133">Transmembrane helix</keyword>
<feature type="transmembrane region" description="Helical" evidence="1">
    <location>
        <begin position="54"/>
        <end position="75"/>
    </location>
</feature>
<reference evidence="2 3" key="1">
    <citation type="submission" date="2017-08" db="EMBL/GenBank/DDBJ databases">
        <title>Infants hospitalized years apart are colonized by the same room-sourced microbial strains.</title>
        <authorList>
            <person name="Brooks B."/>
            <person name="Olm M.R."/>
            <person name="Firek B.A."/>
            <person name="Baker R."/>
            <person name="Thomas B.C."/>
            <person name="Morowitz M.J."/>
            <person name="Banfield J.F."/>
        </authorList>
    </citation>
    <scope>NUCLEOTIDE SEQUENCE [LARGE SCALE GENOMIC DNA]</scope>
    <source>
        <strain evidence="2">S2_003_000_R1_3</strain>
    </source>
</reference>
<name>A0A2W5SLM9_9CORY</name>
<protein>
    <submittedName>
        <fullName evidence="2">DUF3239 domain-containing protein</fullName>
    </submittedName>
</protein>
<accession>A0A2W5SLM9</accession>
<dbReference type="InterPro" id="IPR021632">
    <property type="entry name" value="DUF3239"/>
</dbReference>
<dbReference type="EMBL" id="QFRA01000022">
    <property type="protein sequence ID" value="PZR04079.1"/>
    <property type="molecule type" value="Genomic_DNA"/>
</dbReference>
<evidence type="ECO:0000313" key="3">
    <source>
        <dbReference type="Proteomes" id="UP000249432"/>
    </source>
</evidence>
<organism evidence="2 3">
    <name type="scientific">Corynebacterium kroppenstedtii</name>
    <dbReference type="NCBI Taxonomy" id="161879"/>
    <lineage>
        <taxon>Bacteria</taxon>
        <taxon>Bacillati</taxon>
        <taxon>Actinomycetota</taxon>
        <taxon>Actinomycetes</taxon>
        <taxon>Mycobacteriales</taxon>
        <taxon>Corynebacteriaceae</taxon>
        <taxon>Corynebacterium</taxon>
    </lineage>
</organism>
<dbReference type="Gene3D" id="2.40.410.10">
    <property type="entry name" value="putative membrane protein from Corynebacterium diphtheriae superfamily"/>
    <property type="match status" value="1"/>
</dbReference>
<gene>
    <name evidence="2" type="ORF">DI525_07985</name>
</gene>
<dbReference type="AlphaFoldDB" id="A0A2W5SLM9"/>
<evidence type="ECO:0000256" key="1">
    <source>
        <dbReference type="SAM" id="Phobius"/>
    </source>
</evidence>
<dbReference type="RefSeq" id="WP_303735197.1">
    <property type="nucleotide sequence ID" value="NZ_CAKZHK010000008.1"/>
</dbReference>
<comment type="caution">
    <text evidence="2">The sequence shown here is derived from an EMBL/GenBank/DDBJ whole genome shotgun (WGS) entry which is preliminary data.</text>
</comment>
<keyword evidence="1" id="KW-0812">Transmembrane</keyword>
<dbReference type="InterPro" id="IPR023124">
    <property type="entry name" value="DUF3239_dom_sf"/>
</dbReference>
<dbReference type="Pfam" id="PF11580">
    <property type="entry name" value="DUF3239"/>
    <property type="match status" value="1"/>
</dbReference>
<sequence>MSTFQFTVDEAFNRQHNEFVRDSRRLQVSAGVLGGILVVAAVLIFIFAGHDGAFVLFAIVLGLFGLFSLVMVQVIPRMVGSGQSLYDRYELAPAMVARVNPHDVEIMALVNTSVNTDDEPRWALSARTVARIPGTVREVGERIPSVAVTATRSVQHKDRWDEINPMPIGWATKNQNVVRDAEAAIAPQQWKMLADNLDRIDDVMGAKRNLLPL</sequence>
<feature type="transmembrane region" description="Helical" evidence="1">
    <location>
        <begin position="28"/>
        <end position="48"/>
    </location>
</feature>
<dbReference type="Proteomes" id="UP000249432">
    <property type="component" value="Unassembled WGS sequence"/>
</dbReference>